<evidence type="ECO:0000256" key="3">
    <source>
        <dbReference type="SAM" id="SignalP"/>
    </source>
</evidence>
<accession>A0ABT2HF63</accession>
<evidence type="ECO:0008006" key="6">
    <source>
        <dbReference type="Google" id="ProtNLM"/>
    </source>
</evidence>
<sequence>MQHRTLRCPRATVVSATIAAAGAIGLSLLVAAPASAAPTASTVRVAAPTAATVGQPFDLDVTIPAATDVYAYEITLDADPDAVSLVDDSVTGPDGGFDRADQDADAIMIVHTRLGTSPALNGDLDAEVSLTPEAAGETTLTVTRLVLVGSDGSTTTLADPASATVAVAGPSPSTPPTSGPTAGADPTGTPTSEPSGSATTPAGVTPVGTDGGRPTGGALAWTGADVLPWAAASLALLGLGAALFTVRARRARREREGAAA</sequence>
<feature type="chain" id="PRO_5045799312" description="Cohesin domain-containing protein" evidence="3">
    <location>
        <begin position="37"/>
        <end position="260"/>
    </location>
</feature>
<dbReference type="RefSeq" id="WP_141860555.1">
    <property type="nucleotide sequence ID" value="NZ_BMNV01000003.1"/>
</dbReference>
<keyword evidence="5" id="KW-1185">Reference proteome</keyword>
<proteinExistence type="predicted"/>
<feature type="region of interest" description="Disordered" evidence="1">
    <location>
        <begin position="154"/>
        <end position="216"/>
    </location>
</feature>
<dbReference type="GeneID" id="95323270"/>
<dbReference type="EMBL" id="JANVAD010000002">
    <property type="protein sequence ID" value="MCS6521797.1"/>
    <property type="molecule type" value="Genomic_DNA"/>
</dbReference>
<keyword evidence="2" id="KW-0472">Membrane</keyword>
<organism evidence="4 5">
    <name type="scientific">Curtobacterium citreum</name>
    <dbReference type="NCBI Taxonomy" id="2036"/>
    <lineage>
        <taxon>Bacteria</taxon>
        <taxon>Bacillati</taxon>
        <taxon>Actinomycetota</taxon>
        <taxon>Actinomycetes</taxon>
        <taxon>Micrococcales</taxon>
        <taxon>Microbacteriaceae</taxon>
        <taxon>Curtobacterium</taxon>
    </lineage>
</organism>
<keyword evidence="2" id="KW-0812">Transmembrane</keyword>
<dbReference type="Gene3D" id="2.60.40.680">
    <property type="match status" value="1"/>
</dbReference>
<feature type="transmembrane region" description="Helical" evidence="2">
    <location>
        <begin position="226"/>
        <end position="246"/>
    </location>
</feature>
<dbReference type="InterPro" id="IPR008965">
    <property type="entry name" value="CBM2/CBM3_carb-bd_dom_sf"/>
</dbReference>
<feature type="compositionally biased region" description="Polar residues" evidence="1">
    <location>
        <begin position="193"/>
        <end position="202"/>
    </location>
</feature>
<evidence type="ECO:0000256" key="2">
    <source>
        <dbReference type="SAM" id="Phobius"/>
    </source>
</evidence>
<gene>
    <name evidence="4" type="ORF">NYQ28_04355</name>
</gene>
<keyword evidence="2" id="KW-1133">Transmembrane helix</keyword>
<keyword evidence="3" id="KW-0732">Signal</keyword>
<protein>
    <recommendedName>
        <fullName evidence="6">Cohesin domain-containing protein</fullName>
    </recommendedName>
</protein>
<reference evidence="4 5" key="1">
    <citation type="submission" date="2022-08" db="EMBL/GenBank/DDBJ databases">
        <title>Taxonomy of Curtobacterium flaccumfaciens.</title>
        <authorList>
            <person name="Osdaghi E."/>
            <person name="Taghavi S.M."/>
            <person name="Hamidizade M."/>
            <person name="Abachi H."/>
            <person name="Fazliarab A."/>
            <person name="Baeyen S."/>
            <person name="Portier P."/>
            <person name="Van Vaerenbergh J."/>
            <person name="Jacques M.-A."/>
        </authorList>
    </citation>
    <scope>NUCLEOTIDE SEQUENCE [LARGE SCALE GENOMIC DNA]</scope>
    <source>
        <strain evidence="4 5">LMG8786T</strain>
    </source>
</reference>
<evidence type="ECO:0000256" key="1">
    <source>
        <dbReference type="SAM" id="MobiDB-lite"/>
    </source>
</evidence>
<feature type="compositionally biased region" description="Low complexity" evidence="1">
    <location>
        <begin position="179"/>
        <end position="192"/>
    </location>
</feature>
<feature type="signal peptide" evidence="3">
    <location>
        <begin position="1"/>
        <end position="36"/>
    </location>
</feature>
<evidence type="ECO:0000313" key="4">
    <source>
        <dbReference type="EMBL" id="MCS6521797.1"/>
    </source>
</evidence>
<evidence type="ECO:0000313" key="5">
    <source>
        <dbReference type="Proteomes" id="UP001652264"/>
    </source>
</evidence>
<comment type="caution">
    <text evidence="4">The sequence shown here is derived from an EMBL/GenBank/DDBJ whole genome shotgun (WGS) entry which is preliminary data.</text>
</comment>
<name>A0ABT2HF63_9MICO</name>
<dbReference type="SUPFAM" id="SSF49384">
    <property type="entry name" value="Carbohydrate-binding domain"/>
    <property type="match status" value="1"/>
</dbReference>
<dbReference type="Proteomes" id="UP001652264">
    <property type="component" value="Unassembled WGS sequence"/>
</dbReference>
<dbReference type="CDD" id="cd08547">
    <property type="entry name" value="Type_II_cohesin"/>
    <property type="match status" value="1"/>
</dbReference>